<reference evidence="7 8" key="1">
    <citation type="journal article" date="2022" name="Nat. Genet.">
        <title>Improved pea reference genome and pan-genome highlight genomic features and evolutionary characteristics.</title>
        <authorList>
            <person name="Yang T."/>
            <person name="Liu R."/>
            <person name="Luo Y."/>
            <person name="Hu S."/>
            <person name="Wang D."/>
            <person name="Wang C."/>
            <person name="Pandey M.K."/>
            <person name="Ge S."/>
            <person name="Xu Q."/>
            <person name="Li N."/>
            <person name="Li G."/>
            <person name="Huang Y."/>
            <person name="Saxena R.K."/>
            <person name="Ji Y."/>
            <person name="Li M."/>
            <person name="Yan X."/>
            <person name="He Y."/>
            <person name="Liu Y."/>
            <person name="Wang X."/>
            <person name="Xiang C."/>
            <person name="Varshney R.K."/>
            <person name="Ding H."/>
            <person name="Gao S."/>
            <person name="Zong X."/>
        </authorList>
    </citation>
    <scope>NUCLEOTIDE SEQUENCE [LARGE SCALE GENOMIC DNA]</scope>
    <source>
        <strain evidence="7 8">cv. Zhongwan 6</strain>
    </source>
</reference>
<evidence type="ECO:0000256" key="2">
    <source>
        <dbReference type="ARBA" id="ARBA00023015"/>
    </source>
</evidence>
<comment type="caution">
    <text evidence="7">The sequence shown here is derived from an EMBL/GenBank/DDBJ whole genome shotgun (WGS) entry which is preliminary data.</text>
</comment>
<dbReference type="PANTHER" id="PTHR31221:SF17">
    <property type="entry name" value="WRKY TRANSCRIPTION FACTOR 13-RELATED"/>
    <property type="match status" value="1"/>
</dbReference>
<accession>A0A9D4WMR6</accession>
<dbReference type="AlphaFoldDB" id="A0A9D4WMR6"/>
<dbReference type="Gene3D" id="2.20.25.80">
    <property type="entry name" value="WRKY domain"/>
    <property type="match status" value="1"/>
</dbReference>
<gene>
    <name evidence="7" type="ORF">KIW84_052079</name>
</gene>
<evidence type="ECO:0000259" key="6">
    <source>
        <dbReference type="PROSITE" id="PS50811"/>
    </source>
</evidence>
<dbReference type="GO" id="GO:0005634">
    <property type="term" value="C:nucleus"/>
    <property type="evidence" value="ECO:0007669"/>
    <property type="project" value="UniProtKB-SubCell"/>
</dbReference>
<evidence type="ECO:0000256" key="1">
    <source>
        <dbReference type="ARBA" id="ARBA00004123"/>
    </source>
</evidence>
<dbReference type="PANTHER" id="PTHR31221">
    <property type="entry name" value="WRKY TRANSCRIPTION FACTOR PROTEIN 1-RELATED"/>
    <property type="match status" value="1"/>
</dbReference>
<dbReference type="SMART" id="SM00774">
    <property type="entry name" value="WRKY"/>
    <property type="match status" value="1"/>
</dbReference>
<dbReference type="GO" id="GO:0003700">
    <property type="term" value="F:DNA-binding transcription factor activity"/>
    <property type="evidence" value="ECO:0007669"/>
    <property type="project" value="InterPro"/>
</dbReference>
<feature type="domain" description="WRKY" evidence="6">
    <location>
        <begin position="53"/>
        <end position="118"/>
    </location>
</feature>
<evidence type="ECO:0000256" key="4">
    <source>
        <dbReference type="ARBA" id="ARBA00023163"/>
    </source>
</evidence>
<dbReference type="InterPro" id="IPR036576">
    <property type="entry name" value="WRKY_dom_sf"/>
</dbReference>
<evidence type="ECO:0000256" key="5">
    <source>
        <dbReference type="ARBA" id="ARBA00023242"/>
    </source>
</evidence>
<dbReference type="EMBL" id="JAMSHJ010000005">
    <property type="protein sequence ID" value="KAI5405161.1"/>
    <property type="molecule type" value="Genomic_DNA"/>
</dbReference>
<protein>
    <submittedName>
        <fullName evidence="7">Variant 2, WRKY transcription factor 13</fullName>
    </submittedName>
</protein>
<dbReference type="PROSITE" id="PS50811">
    <property type="entry name" value="WRKY"/>
    <property type="match status" value="1"/>
</dbReference>
<keyword evidence="8" id="KW-1185">Reference proteome</keyword>
<evidence type="ECO:0000256" key="3">
    <source>
        <dbReference type="ARBA" id="ARBA00023125"/>
    </source>
</evidence>
<evidence type="ECO:0000313" key="8">
    <source>
        <dbReference type="Proteomes" id="UP001058974"/>
    </source>
</evidence>
<dbReference type="FunFam" id="2.20.25.80:FF:000003">
    <property type="entry name" value="WRKY transcription factor 57"/>
    <property type="match status" value="1"/>
</dbReference>
<evidence type="ECO:0000313" key="7">
    <source>
        <dbReference type="EMBL" id="KAI5405161.1"/>
    </source>
</evidence>
<name>A0A9D4WMR6_PEA</name>
<dbReference type="Gramene" id="Psat05G0207900-T2">
    <property type="protein sequence ID" value="KAI5405161.1"/>
    <property type="gene ID" value="KIW84_052079"/>
</dbReference>
<dbReference type="Pfam" id="PF03106">
    <property type="entry name" value="WRKY"/>
    <property type="match status" value="1"/>
</dbReference>
<organism evidence="7 8">
    <name type="scientific">Pisum sativum</name>
    <name type="common">Garden pea</name>
    <name type="synonym">Lathyrus oleraceus</name>
    <dbReference type="NCBI Taxonomy" id="3888"/>
    <lineage>
        <taxon>Eukaryota</taxon>
        <taxon>Viridiplantae</taxon>
        <taxon>Streptophyta</taxon>
        <taxon>Embryophyta</taxon>
        <taxon>Tracheophyta</taxon>
        <taxon>Spermatophyta</taxon>
        <taxon>Magnoliopsida</taxon>
        <taxon>eudicotyledons</taxon>
        <taxon>Gunneridae</taxon>
        <taxon>Pentapetalae</taxon>
        <taxon>rosids</taxon>
        <taxon>fabids</taxon>
        <taxon>Fabales</taxon>
        <taxon>Fabaceae</taxon>
        <taxon>Papilionoideae</taxon>
        <taxon>50 kb inversion clade</taxon>
        <taxon>NPAAA clade</taxon>
        <taxon>Hologalegina</taxon>
        <taxon>IRL clade</taxon>
        <taxon>Fabeae</taxon>
        <taxon>Lathyrus</taxon>
    </lineage>
</organism>
<dbReference type="Proteomes" id="UP001058974">
    <property type="component" value="Chromosome 5"/>
</dbReference>
<proteinExistence type="predicted"/>
<comment type="subcellular location">
    <subcellularLocation>
        <location evidence="1">Nucleus</location>
    </subcellularLocation>
</comment>
<keyword evidence="5" id="KW-0539">Nucleus</keyword>
<keyword evidence="3" id="KW-0238">DNA-binding</keyword>
<dbReference type="GO" id="GO:0043565">
    <property type="term" value="F:sequence-specific DNA binding"/>
    <property type="evidence" value="ECO:0007669"/>
    <property type="project" value="InterPro"/>
</dbReference>
<dbReference type="SUPFAM" id="SSF118290">
    <property type="entry name" value="WRKY DNA-binding domain"/>
    <property type="match status" value="1"/>
</dbReference>
<dbReference type="InterPro" id="IPR044810">
    <property type="entry name" value="WRKY_plant"/>
</dbReference>
<keyword evidence="2" id="KW-0805">Transcription regulation</keyword>
<dbReference type="InterPro" id="IPR003657">
    <property type="entry name" value="WRKY_dom"/>
</dbReference>
<sequence>MVAWGEVSDCWIGKRSNGGDDHNHIGVSAAIKMKKMKGRRKVREPRFCFKTMSDIDVLDDGYKWRKYGQKVVKNTQHPRSYYRCTQDSCRVKKRVERLAEDPRMVITTYEGRHAHSPSNELEESQTHSELANFFW</sequence>
<keyword evidence="4" id="KW-0804">Transcription</keyword>